<dbReference type="InterPro" id="IPR044693">
    <property type="entry name" value="SGO_plant"/>
</dbReference>
<dbReference type="AlphaFoldDB" id="A0A8T2R3N6"/>
<comment type="similarity">
    <text evidence="1">Belongs to the shugoshin family.</text>
</comment>
<dbReference type="GO" id="GO:0045144">
    <property type="term" value="P:meiotic sister chromatid segregation"/>
    <property type="evidence" value="ECO:0007669"/>
    <property type="project" value="InterPro"/>
</dbReference>
<accession>A0A8T2R3N6</accession>
<evidence type="ECO:0000256" key="2">
    <source>
        <dbReference type="ARBA" id="ARBA00022829"/>
    </source>
</evidence>
<dbReference type="PANTHER" id="PTHR34373">
    <property type="entry name" value="SHUGOSHIN 2"/>
    <property type="match status" value="1"/>
</dbReference>
<keyword evidence="6" id="KW-1185">Reference proteome</keyword>
<dbReference type="GO" id="GO:0034090">
    <property type="term" value="P:maintenance of meiotic sister chromatid cohesion"/>
    <property type="evidence" value="ECO:0007669"/>
    <property type="project" value="InterPro"/>
</dbReference>
<sequence length="263" mass="29102">MPSKVGLDITGRNTPQRARLSDITNTAPASLSKRREDDHPAKTSDAHVQKEMASLRKALVEKDKVIQAQKVKMEKLWSKYMSKTKQNEDVIRQNGCLFKELIEARDSLKVLQHENAQMVAVHKAVKSELQAKLARALEKVDLRNKPGLTDDNEALCNAQANPVLAKLAESRARRAISCLHELPVEAMESIDGGSKDLSAPCRTMLRRRTSLNYKEPSLKSKLRQAESVASQIKACLNPGSGMVHLSKVSEESSVPVVMTLDSV</sequence>
<dbReference type="PANTHER" id="PTHR34373:SF9">
    <property type="entry name" value="SHUGOSHIN 2"/>
    <property type="match status" value="1"/>
</dbReference>
<gene>
    <name evidence="5" type="ORF">KP509_30G070000</name>
</gene>
<dbReference type="Proteomes" id="UP000825935">
    <property type="component" value="Chromosome 30"/>
</dbReference>
<organism evidence="5 6">
    <name type="scientific">Ceratopteris richardii</name>
    <name type="common">Triangle waterfern</name>
    <dbReference type="NCBI Taxonomy" id="49495"/>
    <lineage>
        <taxon>Eukaryota</taxon>
        <taxon>Viridiplantae</taxon>
        <taxon>Streptophyta</taxon>
        <taxon>Embryophyta</taxon>
        <taxon>Tracheophyta</taxon>
        <taxon>Polypodiopsida</taxon>
        <taxon>Polypodiidae</taxon>
        <taxon>Polypodiales</taxon>
        <taxon>Pteridineae</taxon>
        <taxon>Pteridaceae</taxon>
        <taxon>Parkerioideae</taxon>
        <taxon>Ceratopteris</taxon>
    </lineage>
</organism>
<dbReference type="InterPro" id="IPR011515">
    <property type="entry name" value="Shugoshin_C"/>
</dbReference>
<feature type="region of interest" description="Disordered" evidence="3">
    <location>
        <begin position="1"/>
        <end position="46"/>
    </location>
</feature>
<proteinExistence type="inferred from homology"/>
<evidence type="ECO:0000259" key="4">
    <source>
        <dbReference type="Pfam" id="PF07557"/>
    </source>
</evidence>
<dbReference type="GO" id="GO:0005634">
    <property type="term" value="C:nucleus"/>
    <property type="evidence" value="ECO:0007669"/>
    <property type="project" value="InterPro"/>
</dbReference>
<name>A0A8T2R3N6_CERRI</name>
<feature type="domain" description="Shugoshin C-terminal" evidence="4">
    <location>
        <begin position="206"/>
        <end position="223"/>
    </location>
</feature>
<evidence type="ECO:0000313" key="6">
    <source>
        <dbReference type="Proteomes" id="UP000825935"/>
    </source>
</evidence>
<evidence type="ECO:0000313" key="5">
    <source>
        <dbReference type="EMBL" id="KAH7290936.1"/>
    </source>
</evidence>
<dbReference type="GO" id="GO:0000775">
    <property type="term" value="C:chromosome, centromeric region"/>
    <property type="evidence" value="ECO:0007669"/>
    <property type="project" value="InterPro"/>
</dbReference>
<feature type="compositionally biased region" description="Polar residues" evidence="3">
    <location>
        <begin position="11"/>
        <end position="29"/>
    </location>
</feature>
<evidence type="ECO:0000256" key="3">
    <source>
        <dbReference type="SAM" id="MobiDB-lite"/>
    </source>
</evidence>
<comment type="caution">
    <text evidence="5">The sequence shown here is derived from an EMBL/GenBank/DDBJ whole genome shotgun (WGS) entry which is preliminary data.</text>
</comment>
<evidence type="ECO:0000256" key="1">
    <source>
        <dbReference type="ARBA" id="ARBA00010845"/>
    </source>
</evidence>
<dbReference type="OrthoDB" id="1932813at2759"/>
<reference evidence="5" key="1">
    <citation type="submission" date="2021-08" db="EMBL/GenBank/DDBJ databases">
        <title>WGS assembly of Ceratopteris richardii.</title>
        <authorList>
            <person name="Marchant D.B."/>
            <person name="Chen G."/>
            <person name="Jenkins J."/>
            <person name="Shu S."/>
            <person name="Leebens-Mack J."/>
            <person name="Grimwood J."/>
            <person name="Schmutz J."/>
            <person name="Soltis P."/>
            <person name="Soltis D."/>
            <person name="Chen Z.-H."/>
        </authorList>
    </citation>
    <scope>NUCLEOTIDE SEQUENCE</scope>
    <source>
        <strain evidence="5">Whitten #5841</strain>
        <tissue evidence="5">Leaf</tissue>
    </source>
</reference>
<keyword evidence="2" id="KW-0159">Chromosome partition</keyword>
<dbReference type="OMA" id="QHQDENC"/>
<feature type="compositionally biased region" description="Basic and acidic residues" evidence="3">
    <location>
        <begin position="33"/>
        <end position="46"/>
    </location>
</feature>
<dbReference type="Pfam" id="PF07557">
    <property type="entry name" value="Shugoshin_C"/>
    <property type="match status" value="1"/>
</dbReference>
<protein>
    <recommendedName>
        <fullName evidence="4">Shugoshin C-terminal domain-containing protein</fullName>
    </recommendedName>
</protein>
<dbReference type="EMBL" id="CM035435">
    <property type="protein sequence ID" value="KAH7290936.1"/>
    <property type="molecule type" value="Genomic_DNA"/>
</dbReference>